<evidence type="ECO:0000313" key="2">
    <source>
        <dbReference type="EMBL" id="RKG96014.1"/>
    </source>
</evidence>
<feature type="compositionally biased region" description="Low complexity" evidence="1">
    <location>
        <begin position="94"/>
        <end position="123"/>
    </location>
</feature>
<dbReference type="AlphaFoldDB" id="A0A3A8JUP9"/>
<dbReference type="EMBL" id="RAWE01000232">
    <property type="protein sequence ID" value="RKG96014.1"/>
    <property type="molecule type" value="Genomic_DNA"/>
</dbReference>
<organism evidence="2 3">
    <name type="scientific">Corallococcus carmarthensis</name>
    <dbReference type="NCBI Taxonomy" id="2316728"/>
    <lineage>
        <taxon>Bacteria</taxon>
        <taxon>Pseudomonadati</taxon>
        <taxon>Myxococcota</taxon>
        <taxon>Myxococcia</taxon>
        <taxon>Myxococcales</taxon>
        <taxon>Cystobacterineae</taxon>
        <taxon>Myxococcaceae</taxon>
        <taxon>Corallococcus</taxon>
    </lineage>
</organism>
<dbReference type="Proteomes" id="UP000268313">
    <property type="component" value="Unassembled WGS sequence"/>
</dbReference>
<reference evidence="3" key="1">
    <citation type="submission" date="2018-09" db="EMBL/GenBank/DDBJ databases">
        <authorList>
            <person name="Livingstone P.G."/>
            <person name="Whitworth D.E."/>
        </authorList>
    </citation>
    <scope>NUCLEOTIDE SEQUENCE [LARGE SCALE GENOMIC DNA]</scope>
    <source>
        <strain evidence="3">CA043D</strain>
    </source>
</reference>
<dbReference type="RefSeq" id="WP_120607302.1">
    <property type="nucleotide sequence ID" value="NZ_RAWE01000232.1"/>
</dbReference>
<protein>
    <submittedName>
        <fullName evidence="2">Uncharacterized protein</fullName>
    </submittedName>
</protein>
<proteinExistence type="predicted"/>
<gene>
    <name evidence="2" type="ORF">D7X32_37350</name>
</gene>
<accession>A0A3A8JUP9</accession>
<dbReference type="PROSITE" id="PS51257">
    <property type="entry name" value="PROKAR_LIPOPROTEIN"/>
    <property type="match status" value="1"/>
</dbReference>
<feature type="region of interest" description="Disordered" evidence="1">
    <location>
        <begin position="83"/>
        <end position="139"/>
    </location>
</feature>
<evidence type="ECO:0000256" key="1">
    <source>
        <dbReference type="SAM" id="MobiDB-lite"/>
    </source>
</evidence>
<dbReference type="OrthoDB" id="5516186at2"/>
<evidence type="ECO:0000313" key="3">
    <source>
        <dbReference type="Proteomes" id="UP000268313"/>
    </source>
</evidence>
<keyword evidence="3" id="KW-1185">Reference proteome</keyword>
<comment type="caution">
    <text evidence="2">The sequence shown here is derived from an EMBL/GenBank/DDBJ whole genome shotgun (WGS) entry which is preliminary data.</text>
</comment>
<feature type="compositionally biased region" description="Gly residues" evidence="1">
    <location>
        <begin position="83"/>
        <end position="93"/>
    </location>
</feature>
<sequence length="181" mass="17711">MKRLLLATCIALLGACFDPLYEDPEALDEASWAVCCVRGQVDTCFCEEASGCEASFRACAGGTCAASLSESCGGAQGSQDGGGGVNLDGGGTDAGTSTDAGTESDAGTSTDGGVDVDAGTDAGVDGGTDAGPQPPPSYEPCCDPNSHRVTTCRCAPSGCGTNPPFTPCASARCALVGESCG</sequence>
<name>A0A3A8JUP9_9BACT</name>